<organism evidence="1 2">
    <name type="scientific">Rotaria sordida</name>
    <dbReference type="NCBI Taxonomy" id="392033"/>
    <lineage>
        <taxon>Eukaryota</taxon>
        <taxon>Metazoa</taxon>
        <taxon>Spiralia</taxon>
        <taxon>Gnathifera</taxon>
        <taxon>Rotifera</taxon>
        <taxon>Eurotatoria</taxon>
        <taxon>Bdelloidea</taxon>
        <taxon>Philodinida</taxon>
        <taxon>Philodinidae</taxon>
        <taxon>Rotaria</taxon>
    </lineage>
</organism>
<evidence type="ECO:0000313" key="2">
    <source>
        <dbReference type="Proteomes" id="UP000663874"/>
    </source>
</evidence>
<comment type="caution">
    <text evidence="1">The sequence shown here is derived from an EMBL/GenBank/DDBJ whole genome shotgun (WGS) entry which is preliminary data.</text>
</comment>
<dbReference type="Proteomes" id="UP000663874">
    <property type="component" value="Unassembled WGS sequence"/>
</dbReference>
<name>A0A818Y0N5_9BILA</name>
<dbReference type="AlphaFoldDB" id="A0A818Y0N5"/>
<proteinExistence type="predicted"/>
<protein>
    <submittedName>
        <fullName evidence="1">Uncharacterized protein</fullName>
    </submittedName>
</protein>
<dbReference type="EMBL" id="CAJOBE010001466">
    <property type="protein sequence ID" value="CAF3746331.1"/>
    <property type="molecule type" value="Genomic_DNA"/>
</dbReference>
<accession>A0A818Y0N5</accession>
<gene>
    <name evidence="1" type="ORF">FNK824_LOCUS11986</name>
</gene>
<evidence type="ECO:0000313" key="1">
    <source>
        <dbReference type="EMBL" id="CAF3746331.1"/>
    </source>
</evidence>
<sequence length="179" mass="20656">MSNSNFEWSSVVNCQKYARLLIEFGLGLQWPDDVDITGDIAPEIVNIEFCSKNYHLSRNFECLPTSNTENVYEQRLLHWYNSIKPTLGNESIRSASGSFLSNSPLTAHHNSTDYNKYLLSQVNSFPPDEPILSSTVCDRLSTSTPTQIFQTQNRTDDDWCQTYKDHRLPRFIRSLTMYN</sequence>
<reference evidence="1" key="1">
    <citation type="submission" date="2021-02" db="EMBL/GenBank/DDBJ databases">
        <authorList>
            <person name="Nowell W R."/>
        </authorList>
    </citation>
    <scope>NUCLEOTIDE SEQUENCE</scope>
</reference>